<sequence length="334" mass="36355">MIPQLTQFGINSLLSGADPIITWIDRNGDIWPLSGGLAPIPPLEGVNMSSIEGLMASIKMLTQQGALQDGDTWMGAVYDPAEITVDLEVFANSPSSYRDITRRLISGLDPKYPGKLNWFSPEMGDWWLPARLGKQIDATWKTSPALVGHSTMAVPLHIDQAFFQSYDSVSAPVGQSGGFSCMTNLGDQDEWARYLVYGPGTVTFHDPGGEVTFGPIESGQIVLVTTKPGVRGVLDLTPNRPTTAQMSHWQTWLENIIDLATNNNVPPLLQTFESWFGIVPPQGNLYSLLNGRFSTPVPATPTKPTTWSMPISVTGGTAHTQVIGALTPHRKWPE</sequence>
<proteinExistence type="predicted"/>
<gene>
    <name evidence="2" type="ORF">EF294_03500</name>
</gene>
<accession>A0A3N4GU09</accession>
<dbReference type="InterPro" id="IPR008841">
    <property type="entry name" value="Siphovirus-type_tail_N"/>
</dbReference>
<organism evidence="2 3">
    <name type="scientific">Gordonia oryzae</name>
    <dbReference type="NCBI Taxonomy" id="2487349"/>
    <lineage>
        <taxon>Bacteria</taxon>
        <taxon>Bacillati</taxon>
        <taxon>Actinomycetota</taxon>
        <taxon>Actinomycetes</taxon>
        <taxon>Mycobacteriales</taxon>
        <taxon>Gordoniaceae</taxon>
        <taxon>Gordonia</taxon>
    </lineage>
</organism>
<evidence type="ECO:0000259" key="1">
    <source>
        <dbReference type="Pfam" id="PF05709"/>
    </source>
</evidence>
<dbReference type="OrthoDB" id="4545834at2"/>
<dbReference type="EMBL" id="RKMH01000002">
    <property type="protein sequence ID" value="RPA65815.1"/>
    <property type="molecule type" value="Genomic_DNA"/>
</dbReference>
<dbReference type="Proteomes" id="UP000267536">
    <property type="component" value="Unassembled WGS sequence"/>
</dbReference>
<feature type="domain" description="Siphovirus-type tail component RIFT-related" evidence="1">
    <location>
        <begin position="58"/>
        <end position="124"/>
    </location>
</feature>
<dbReference type="RefSeq" id="WP_123925646.1">
    <property type="nucleotide sequence ID" value="NZ_JBPSDP010000012.1"/>
</dbReference>
<name>A0A3N4GU09_9ACTN</name>
<evidence type="ECO:0000313" key="2">
    <source>
        <dbReference type="EMBL" id="RPA65815.1"/>
    </source>
</evidence>
<reference evidence="2 3" key="1">
    <citation type="submission" date="2018-11" db="EMBL/GenBank/DDBJ databases">
        <title>Draft genome sequence of Gordonia sp. RS15-1S isolated from rice stems.</title>
        <authorList>
            <person name="Muangham S."/>
        </authorList>
    </citation>
    <scope>NUCLEOTIDE SEQUENCE [LARGE SCALE GENOMIC DNA]</scope>
    <source>
        <strain evidence="2 3">RS15-1S</strain>
    </source>
</reference>
<keyword evidence="3" id="KW-1185">Reference proteome</keyword>
<comment type="caution">
    <text evidence="2">The sequence shown here is derived from an EMBL/GenBank/DDBJ whole genome shotgun (WGS) entry which is preliminary data.</text>
</comment>
<dbReference type="AlphaFoldDB" id="A0A3N4GU09"/>
<protein>
    <recommendedName>
        <fullName evidence="1">Siphovirus-type tail component RIFT-related domain-containing protein</fullName>
    </recommendedName>
</protein>
<evidence type="ECO:0000313" key="3">
    <source>
        <dbReference type="Proteomes" id="UP000267536"/>
    </source>
</evidence>
<dbReference type="Pfam" id="PF05709">
    <property type="entry name" value="Sipho_tail"/>
    <property type="match status" value="1"/>
</dbReference>